<evidence type="ECO:0000313" key="2">
    <source>
        <dbReference type="Proteomes" id="UP000504629"/>
    </source>
</evidence>
<dbReference type="PANTHER" id="PTHR47331">
    <property type="entry name" value="PHD-TYPE DOMAIN-CONTAINING PROTEIN"/>
    <property type="match status" value="1"/>
</dbReference>
<dbReference type="GeneID" id="114242720"/>
<sequence>MGNLLRQRLQAEGFAFQNIGLDYAGPIQCAVRQGRGCKLVKVYIAIFVCFATKSIHLELVGDLTSKTFIMALKRFISRRGKPINIYSDNGTSFVGAANELSKFLKTNCSALSEEMAQEGINFNFIPAYSPHFAGLAEAGVKSTKHHLIRVLGLCNLTYEELYTTLVQIEAILLQTTDPPVIEP</sequence>
<dbReference type="InterPro" id="IPR001584">
    <property type="entry name" value="Integrase_cat-core"/>
</dbReference>
<keyword evidence="2" id="KW-1185">Reference proteome</keyword>
<dbReference type="GO" id="GO:0003676">
    <property type="term" value="F:nucleic acid binding"/>
    <property type="evidence" value="ECO:0007669"/>
    <property type="project" value="InterPro"/>
</dbReference>
<feature type="domain" description="Integrase catalytic" evidence="1">
    <location>
        <begin position="8"/>
        <end position="183"/>
    </location>
</feature>
<dbReference type="OrthoDB" id="8194935at2759"/>
<dbReference type="KEGG" id="bman:114242720"/>
<gene>
    <name evidence="3" type="primary">LOC114242720</name>
</gene>
<dbReference type="PROSITE" id="PS50994">
    <property type="entry name" value="INTEGRASE"/>
    <property type="match status" value="1"/>
</dbReference>
<dbReference type="RefSeq" id="XP_028029782.1">
    <property type="nucleotide sequence ID" value="XM_028173981.1"/>
</dbReference>
<organism evidence="2 3">
    <name type="scientific">Bombyx mandarina</name>
    <name type="common">Wild silk moth</name>
    <name type="synonym">Wild silkworm</name>
    <dbReference type="NCBI Taxonomy" id="7092"/>
    <lineage>
        <taxon>Eukaryota</taxon>
        <taxon>Metazoa</taxon>
        <taxon>Ecdysozoa</taxon>
        <taxon>Arthropoda</taxon>
        <taxon>Hexapoda</taxon>
        <taxon>Insecta</taxon>
        <taxon>Pterygota</taxon>
        <taxon>Neoptera</taxon>
        <taxon>Endopterygota</taxon>
        <taxon>Lepidoptera</taxon>
        <taxon>Glossata</taxon>
        <taxon>Ditrysia</taxon>
        <taxon>Bombycoidea</taxon>
        <taxon>Bombycidae</taxon>
        <taxon>Bombycinae</taxon>
        <taxon>Bombyx</taxon>
    </lineage>
</organism>
<dbReference type="AlphaFoldDB" id="A0A6J2JL78"/>
<protein>
    <submittedName>
        <fullName evidence="3">Uncharacterized protein LOC114242720</fullName>
    </submittedName>
</protein>
<dbReference type="SUPFAM" id="SSF53098">
    <property type="entry name" value="Ribonuclease H-like"/>
    <property type="match status" value="1"/>
</dbReference>
<name>A0A6J2JL78_BOMMA</name>
<dbReference type="GO" id="GO:0015074">
    <property type="term" value="P:DNA integration"/>
    <property type="evidence" value="ECO:0007669"/>
    <property type="project" value="InterPro"/>
</dbReference>
<evidence type="ECO:0000259" key="1">
    <source>
        <dbReference type="PROSITE" id="PS50994"/>
    </source>
</evidence>
<reference evidence="3" key="1">
    <citation type="submission" date="2025-08" db="UniProtKB">
        <authorList>
            <consortium name="RefSeq"/>
        </authorList>
    </citation>
    <scope>IDENTIFICATION</scope>
    <source>
        <tissue evidence="3">Silk gland</tissue>
    </source>
</reference>
<dbReference type="Proteomes" id="UP000504629">
    <property type="component" value="Unplaced"/>
</dbReference>
<evidence type="ECO:0000313" key="3">
    <source>
        <dbReference type="RefSeq" id="XP_028029782.1"/>
    </source>
</evidence>
<dbReference type="InterPro" id="IPR036397">
    <property type="entry name" value="RNaseH_sf"/>
</dbReference>
<proteinExistence type="predicted"/>
<dbReference type="Gene3D" id="3.30.420.10">
    <property type="entry name" value="Ribonuclease H-like superfamily/Ribonuclease H"/>
    <property type="match status" value="1"/>
</dbReference>
<accession>A0A6J2JL78</accession>
<dbReference type="InterPro" id="IPR012337">
    <property type="entry name" value="RNaseH-like_sf"/>
</dbReference>